<dbReference type="InterPro" id="IPR013766">
    <property type="entry name" value="Thioredoxin_domain"/>
</dbReference>
<evidence type="ECO:0000256" key="2">
    <source>
        <dbReference type="ARBA" id="ARBA00022729"/>
    </source>
</evidence>
<evidence type="ECO:0000256" key="5">
    <source>
        <dbReference type="ARBA" id="ARBA00023284"/>
    </source>
</evidence>
<dbReference type="AlphaFoldDB" id="A0A0G1DMI0"/>
<keyword evidence="5" id="KW-0676">Redox-active center</keyword>
<accession>A0A0G1DMI0</accession>
<reference evidence="9 10" key="1">
    <citation type="journal article" date="2015" name="Nature">
        <title>rRNA introns, odd ribosomes, and small enigmatic genomes across a large radiation of phyla.</title>
        <authorList>
            <person name="Brown C.T."/>
            <person name="Hug L.A."/>
            <person name="Thomas B.C."/>
            <person name="Sharon I."/>
            <person name="Castelle C.J."/>
            <person name="Singh A."/>
            <person name="Wilkins M.J."/>
            <person name="Williams K.H."/>
            <person name="Banfield J.F."/>
        </authorList>
    </citation>
    <scope>NUCLEOTIDE SEQUENCE [LARGE SCALE GENOMIC DNA]</scope>
</reference>
<dbReference type="InterPro" id="IPR012336">
    <property type="entry name" value="Thioredoxin-like_fold"/>
</dbReference>
<dbReference type="Proteomes" id="UP000034090">
    <property type="component" value="Unassembled WGS sequence"/>
</dbReference>
<feature type="transmembrane region" description="Helical" evidence="7">
    <location>
        <begin position="12"/>
        <end position="32"/>
    </location>
</feature>
<keyword evidence="7" id="KW-0812">Transmembrane</keyword>
<comment type="similarity">
    <text evidence="1">Belongs to the thioredoxin family. DsbA subfamily.</text>
</comment>
<dbReference type="SUPFAM" id="SSF52833">
    <property type="entry name" value="Thioredoxin-like"/>
    <property type="match status" value="1"/>
</dbReference>
<protein>
    <submittedName>
        <fullName evidence="9">Sodium/proton antiporter</fullName>
    </submittedName>
</protein>
<dbReference type="Gene3D" id="3.40.30.10">
    <property type="entry name" value="Glutaredoxin"/>
    <property type="match status" value="1"/>
</dbReference>
<evidence type="ECO:0000256" key="7">
    <source>
        <dbReference type="SAM" id="Phobius"/>
    </source>
</evidence>
<dbReference type="GO" id="GO:0016491">
    <property type="term" value="F:oxidoreductase activity"/>
    <property type="evidence" value="ECO:0007669"/>
    <property type="project" value="UniProtKB-KW"/>
</dbReference>
<evidence type="ECO:0000259" key="8">
    <source>
        <dbReference type="PROSITE" id="PS51352"/>
    </source>
</evidence>
<dbReference type="EMBL" id="LCFQ01000002">
    <property type="protein sequence ID" value="KKS98849.1"/>
    <property type="molecule type" value="Genomic_DNA"/>
</dbReference>
<keyword evidence="4" id="KW-1015">Disulfide bond</keyword>
<dbReference type="InterPro" id="IPR036249">
    <property type="entry name" value="Thioredoxin-like_sf"/>
</dbReference>
<keyword evidence="7" id="KW-1133">Transmembrane helix</keyword>
<sequence length="253" mass="26939">MAETPQIKLTDRVVPVLLVLVIGMAFALGVMWQKVSILETGGSPSKVAGAGDPTVPDSGNQAPPNGKLSEDQAKRIPPIGDDDHLKGNRDAQVFLIEYSDFECPFCSKFHPTAQQAVDEYGGKVAWVYRHFPLVSLHPNAQSGAEASECVFELGGDKAFWNFADKVFSVQDQGLSNEVFLKIAGEAGVSSDSVKTCLEGGKFKDKVADQQSAGETAGVTGTPGSFIVNKNGEAWLLPGAVPFENLKSVIEEAL</sequence>
<keyword evidence="3" id="KW-0560">Oxidoreductase</keyword>
<dbReference type="STRING" id="1618578.UV74_C0002G0070"/>
<evidence type="ECO:0000313" key="9">
    <source>
        <dbReference type="EMBL" id="KKS98849.1"/>
    </source>
</evidence>
<dbReference type="Pfam" id="PF13462">
    <property type="entry name" value="Thioredoxin_4"/>
    <property type="match status" value="1"/>
</dbReference>
<evidence type="ECO:0000256" key="4">
    <source>
        <dbReference type="ARBA" id="ARBA00023157"/>
    </source>
</evidence>
<keyword evidence="2" id="KW-0732">Signal</keyword>
<evidence type="ECO:0000256" key="6">
    <source>
        <dbReference type="SAM" id="MobiDB-lite"/>
    </source>
</evidence>
<evidence type="ECO:0000256" key="1">
    <source>
        <dbReference type="ARBA" id="ARBA00005791"/>
    </source>
</evidence>
<name>A0A0G1DMI0_9BACT</name>
<feature type="domain" description="Thioredoxin" evidence="8">
    <location>
        <begin position="56"/>
        <end position="253"/>
    </location>
</feature>
<keyword evidence="7" id="KW-0472">Membrane</keyword>
<proteinExistence type="inferred from homology"/>
<dbReference type="PROSITE" id="PS51352">
    <property type="entry name" value="THIOREDOXIN_2"/>
    <property type="match status" value="1"/>
</dbReference>
<dbReference type="PANTHER" id="PTHR13887">
    <property type="entry name" value="GLUTATHIONE S-TRANSFERASE KAPPA"/>
    <property type="match status" value="1"/>
</dbReference>
<feature type="region of interest" description="Disordered" evidence="6">
    <location>
        <begin position="47"/>
        <end position="85"/>
    </location>
</feature>
<evidence type="ECO:0000256" key="3">
    <source>
        <dbReference type="ARBA" id="ARBA00023002"/>
    </source>
</evidence>
<organism evidence="9 10">
    <name type="scientific">Candidatus Woesebacteria bacterium GW2011_GWB1_43_14</name>
    <dbReference type="NCBI Taxonomy" id="1618578"/>
    <lineage>
        <taxon>Bacteria</taxon>
        <taxon>Candidatus Woeseibacteriota</taxon>
    </lineage>
</organism>
<dbReference type="PANTHER" id="PTHR13887:SF14">
    <property type="entry name" value="DISULFIDE BOND FORMATION PROTEIN D"/>
    <property type="match status" value="1"/>
</dbReference>
<comment type="caution">
    <text evidence="9">The sequence shown here is derived from an EMBL/GenBank/DDBJ whole genome shotgun (WGS) entry which is preliminary data.</text>
</comment>
<evidence type="ECO:0000313" key="10">
    <source>
        <dbReference type="Proteomes" id="UP000034090"/>
    </source>
</evidence>
<gene>
    <name evidence="9" type="ORF">UV74_C0002G0070</name>
</gene>